<feature type="signal peptide" evidence="2">
    <location>
        <begin position="1"/>
        <end position="20"/>
    </location>
</feature>
<dbReference type="Gene3D" id="2.40.160.20">
    <property type="match status" value="1"/>
</dbReference>
<proteinExistence type="predicted"/>
<comment type="caution">
    <text evidence="3">The sequence shown here is derived from an EMBL/GenBank/DDBJ whole genome shotgun (WGS) entry which is preliminary data.</text>
</comment>
<comment type="subcellular location">
    <subcellularLocation>
        <location evidence="1">Cell outer membrane</location>
    </subcellularLocation>
</comment>
<evidence type="ECO:0000256" key="1">
    <source>
        <dbReference type="ARBA" id="ARBA00004442"/>
    </source>
</evidence>
<dbReference type="Pfam" id="PF03922">
    <property type="entry name" value="OmpW"/>
    <property type="match status" value="1"/>
</dbReference>
<dbReference type="InterPro" id="IPR011250">
    <property type="entry name" value="OMP/PagP_B-barrel"/>
</dbReference>
<dbReference type="PANTHER" id="PTHR36920:SF1">
    <property type="entry name" value="OUTER MEMBRANE PROTEIN W"/>
    <property type="match status" value="1"/>
</dbReference>
<dbReference type="GO" id="GO:0055085">
    <property type="term" value="P:transmembrane transport"/>
    <property type="evidence" value="ECO:0007669"/>
    <property type="project" value="TreeGrafter"/>
</dbReference>
<dbReference type="InterPro" id="IPR005618">
    <property type="entry name" value="OMPW"/>
</dbReference>
<accession>A0A071M253</accession>
<reference evidence="3" key="1">
    <citation type="submission" date="2014-04" db="EMBL/GenBank/DDBJ databases">
        <title>In planta biocontrol of soil-borne Fusarium wilt of banana through a plant endophytic bacterium, Burkholderia cenocepacia 869T2.</title>
        <authorList>
            <person name="Ho Y.-N."/>
            <person name="Chiang H.-M."/>
            <person name="Chao C.-P."/>
            <person name="Su C.-C."/>
            <person name="Hsu H.-F."/>
            <person name="Guo C.-T."/>
            <person name="Hsieh J.-L."/>
            <person name="Huang C.-C."/>
        </authorList>
    </citation>
    <scope>NUCLEOTIDE SEQUENCE [LARGE SCALE GENOMIC DNA]</scope>
    <source>
        <strain evidence="3">869T2</strain>
    </source>
</reference>
<gene>
    <name evidence="3" type="ORF">DT99_35650</name>
</gene>
<evidence type="ECO:0000256" key="2">
    <source>
        <dbReference type="SAM" id="SignalP"/>
    </source>
</evidence>
<sequence>MKRMSAGTVVLLAAISGAHAQSAGQWVVNAGWSHFAPQGSADPLTVNALGRSQVMTGSGGEIASGDTFGLTATYFLTDHIAATMVMGVPPAWRLNGAGTLSGIGELGTARAWSPAILFNYYFGQPNARFRPYLGAGVTYTWFSNIKLSNPVSTGQIYFSPTAGTALEGPTSVSLSKSFAPVVSGGLTYNIDSRWSINASVAYSWVSTRATLTTRSSVGTVTSTSKFRVNPIVTFLSVGYRF</sequence>
<name>A0A071M253_9BURK</name>
<dbReference type="PANTHER" id="PTHR36920">
    <property type="match status" value="1"/>
</dbReference>
<dbReference type="EMBL" id="JJOA01000076">
    <property type="protein sequence ID" value="KEA55049.1"/>
    <property type="molecule type" value="Genomic_DNA"/>
</dbReference>
<evidence type="ECO:0000313" key="3">
    <source>
        <dbReference type="EMBL" id="KEA55049.1"/>
    </source>
</evidence>
<organism evidence="3">
    <name type="scientific">Burkholderia cenocepacia</name>
    <dbReference type="NCBI Taxonomy" id="95486"/>
    <lineage>
        <taxon>Bacteria</taxon>
        <taxon>Pseudomonadati</taxon>
        <taxon>Pseudomonadota</taxon>
        <taxon>Betaproteobacteria</taxon>
        <taxon>Burkholderiales</taxon>
        <taxon>Burkholderiaceae</taxon>
        <taxon>Burkholderia</taxon>
        <taxon>Burkholderia cepacia complex</taxon>
    </lineage>
</organism>
<protein>
    <submittedName>
        <fullName evidence="3">Membrane protein</fullName>
    </submittedName>
</protein>
<dbReference type="SUPFAM" id="SSF56925">
    <property type="entry name" value="OMPA-like"/>
    <property type="match status" value="1"/>
</dbReference>
<keyword evidence="2" id="KW-0732">Signal</keyword>
<dbReference type="OrthoDB" id="9807574at2"/>
<feature type="chain" id="PRO_5001679736" evidence="2">
    <location>
        <begin position="21"/>
        <end position="241"/>
    </location>
</feature>
<dbReference type="GO" id="GO:0009279">
    <property type="term" value="C:cell outer membrane"/>
    <property type="evidence" value="ECO:0007669"/>
    <property type="project" value="UniProtKB-SubCell"/>
</dbReference>
<dbReference type="AlphaFoldDB" id="A0A071M253"/>